<dbReference type="PANTHER" id="PTHR43386:SF22">
    <property type="entry name" value="OLIGOPEPTIDE TRANSPORT SYSTEM PERMEASE PROTEIN OPPC"/>
    <property type="match status" value="1"/>
</dbReference>
<keyword evidence="3" id="KW-1003">Cell membrane</keyword>
<evidence type="ECO:0000256" key="3">
    <source>
        <dbReference type="ARBA" id="ARBA00022475"/>
    </source>
</evidence>
<dbReference type="EMBL" id="JAKTMA010000016">
    <property type="protein sequence ID" value="MCR0233175.1"/>
    <property type="molecule type" value="Genomic_DNA"/>
</dbReference>
<organism evidence="9 12">
    <name type="scientific">Clostridium innocuum</name>
    <dbReference type="NCBI Taxonomy" id="1522"/>
    <lineage>
        <taxon>Bacteria</taxon>
        <taxon>Bacillati</taxon>
        <taxon>Bacillota</taxon>
        <taxon>Clostridia</taxon>
        <taxon>Eubacteriales</taxon>
        <taxon>Clostridiaceae</taxon>
        <taxon>Clostridium</taxon>
    </lineage>
</organism>
<dbReference type="InterPro" id="IPR025966">
    <property type="entry name" value="OppC_N"/>
</dbReference>
<feature type="transmembrane region" description="Helical" evidence="7">
    <location>
        <begin position="158"/>
        <end position="185"/>
    </location>
</feature>
<dbReference type="Proteomes" id="UP000604383">
    <property type="component" value="Unassembled WGS sequence"/>
</dbReference>
<feature type="domain" description="ABC transmembrane type-1" evidence="8">
    <location>
        <begin position="109"/>
        <end position="298"/>
    </location>
</feature>
<dbReference type="CDD" id="cd06261">
    <property type="entry name" value="TM_PBP2"/>
    <property type="match status" value="1"/>
</dbReference>
<dbReference type="Proteomes" id="UP001203972">
    <property type="component" value="Unassembled WGS sequence"/>
</dbReference>
<name>A0A099I602_CLOIN</name>
<dbReference type="Proteomes" id="UP000030008">
    <property type="component" value="Unassembled WGS sequence"/>
</dbReference>
<gene>
    <name evidence="9" type="ORF">CIAN88_13205</name>
    <name evidence="11" type="ORF">GT664_09520</name>
    <name evidence="10" type="ORF">MKC95_10390</name>
</gene>
<evidence type="ECO:0000256" key="1">
    <source>
        <dbReference type="ARBA" id="ARBA00004651"/>
    </source>
</evidence>
<evidence type="ECO:0000259" key="8">
    <source>
        <dbReference type="PROSITE" id="PS50928"/>
    </source>
</evidence>
<feature type="transmembrane region" description="Helical" evidence="7">
    <location>
        <begin position="48"/>
        <end position="69"/>
    </location>
</feature>
<comment type="caution">
    <text evidence="9">The sequence shown here is derived from an EMBL/GenBank/DDBJ whole genome shotgun (WGS) entry which is preliminary data.</text>
</comment>
<sequence length="312" mass="34433">MSDKLLQEELSDDLFERLDDSEKNAEKIAYESRTYLADAWHRFRQNKLAFVGFCFLMFMLLCAIIIPMISPYTYDGQNLELRNIGPSLQHLMGTDKFGRDILVRIMWGGRVSLSVGFAAALISLGVGVLYGGIAGYFGGKIDMAMMRFVDMMYSIPDMLYVIMIVVVMGPSMSSILIGICISSWMGMARQVRAQVMTLKEQEFSLAAKVLGAGTGRIIFKHLIINSMGPIIVSVTMLVPSAIFYEAFLGFLGIGLSAPQASWGTLANEARSTLTSYPLQTLWPILAICLTMLALNFIGDGLGDALDPKKKKK</sequence>
<evidence type="ECO:0000313" key="9">
    <source>
        <dbReference type="EMBL" id="KGJ52707.1"/>
    </source>
</evidence>
<dbReference type="EMBL" id="JQIF01000055">
    <property type="protein sequence ID" value="KGJ52707.1"/>
    <property type="molecule type" value="Genomic_DNA"/>
</dbReference>
<comment type="subcellular location">
    <subcellularLocation>
        <location evidence="1 7">Cell membrane</location>
        <topology evidence="1 7">Multi-pass membrane protein</topology>
    </subcellularLocation>
</comment>
<feature type="transmembrane region" description="Helical" evidence="7">
    <location>
        <begin position="230"/>
        <end position="255"/>
    </location>
</feature>
<reference evidence="11" key="2">
    <citation type="journal article" date="2019" name="Nat. Med.">
        <title>A library of human gut bacterial isolates paired with longitudinal multiomics data enables mechanistic microbiome research.</title>
        <authorList>
            <person name="Poyet M."/>
            <person name="Groussin M."/>
            <person name="Gibbons S.M."/>
            <person name="Avila-Pacheco J."/>
            <person name="Jiang X."/>
            <person name="Kearney S.M."/>
            <person name="Perrotta A.R."/>
            <person name="Berdy B."/>
            <person name="Zhao S."/>
            <person name="Lieberman T.D."/>
            <person name="Swanson P.K."/>
            <person name="Smith M."/>
            <person name="Roesemann S."/>
            <person name="Alexander J.E."/>
            <person name="Rich S.A."/>
            <person name="Livny J."/>
            <person name="Vlamakis H."/>
            <person name="Clish C."/>
            <person name="Bullock K."/>
            <person name="Deik A."/>
            <person name="Scott J."/>
            <person name="Pierce K.A."/>
            <person name="Xavier R.J."/>
            <person name="Alm E.J."/>
        </authorList>
    </citation>
    <scope>NUCLEOTIDE SEQUENCE</scope>
    <source>
        <strain evidence="11">BIOML-A12</strain>
    </source>
</reference>
<feature type="transmembrane region" description="Helical" evidence="7">
    <location>
        <begin position="115"/>
        <end position="137"/>
    </location>
</feature>
<proteinExistence type="inferred from homology"/>
<dbReference type="EMBL" id="WWTN01000013">
    <property type="protein sequence ID" value="MZH55988.1"/>
    <property type="molecule type" value="Genomic_DNA"/>
</dbReference>
<feature type="transmembrane region" description="Helical" evidence="7">
    <location>
        <begin position="281"/>
        <end position="302"/>
    </location>
</feature>
<evidence type="ECO:0000256" key="7">
    <source>
        <dbReference type="RuleBase" id="RU363032"/>
    </source>
</evidence>
<evidence type="ECO:0000313" key="10">
    <source>
        <dbReference type="EMBL" id="MCR0233175.1"/>
    </source>
</evidence>
<keyword evidence="2 7" id="KW-0813">Transport</keyword>
<evidence type="ECO:0000313" key="12">
    <source>
        <dbReference type="Proteomes" id="UP000030008"/>
    </source>
</evidence>
<reference evidence="10" key="3">
    <citation type="journal article" date="2022" name="Clin. Infect. Dis.">
        <title>Association between Clostridium innocuum and antibiotic-associated diarrhea in adults and children: A cross-sectional study and comparative genomics analysis.</title>
        <authorList>
            <person name="Cherny K.E."/>
            <person name="Muscat E.B."/>
            <person name="Balaji A."/>
            <person name="Mukherjee J."/>
            <person name="Ozer E.A."/>
            <person name="Angarone M.P."/>
            <person name="Hauser A.R."/>
            <person name="Sichel J.S."/>
            <person name="Amponsah E."/>
            <person name="Kociolek L.K."/>
        </authorList>
    </citation>
    <scope>NUCLEOTIDE SEQUENCE</scope>
    <source>
        <strain evidence="10">NU1-AC-029v</strain>
    </source>
</reference>
<dbReference type="AlphaFoldDB" id="A0A099I602"/>
<evidence type="ECO:0000256" key="5">
    <source>
        <dbReference type="ARBA" id="ARBA00022989"/>
    </source>
</evidence>
<dbReference type="Pfam" id="PF12911">
    <property type="entry name" value="OppC_N"/>
    <property type="match status" value="1"/>
</dbReference>
<dbReference type="PANTHER" id="PTHR43386">
    <property type="entry name" value="OLIGOPEPTIDE TRANSPORT SYSTEM PERMEASE PROTEIN APPC"/>
    <property type="match status" value="1"/>
</dbReference>
<keyword evidence="6 7" id="KW-0472">Membrane</keyword>
<dbReference type="Pfam" id="PF00528">
    <property type="entry name" value="BPD_transp_1"/>
    <property type="match status" value="1"/>
</dbReference>
<evidence type="ECO:0000256" key="4">
    <source>
        <dbReference type="ARBA" id="ARBA00022692"/>
    </source>
</evidence>
<dbReference type="InterPro" id="IPR000515">
    <property type="entry name" value="MetI-like"/>
</dbReference>
<dbReference type="Gene3D" id="1.10.3720.10">
    <property type="entry name" value="MetI-like"/>
    <property type="match status" value="1"/>
</dbReference>
<dbReference type="RefSeq" id="WP_008818537.1">
    <property type="nucleotide sequence ID" value="NZ_AP025565.1"/>
</dbReference>
<dbReference type="GO" id="GO:0005886">
    <property type="term" value="C:plasma membrane"/>
    <property type="evidence" value="ECO:0007669"/>
    <property type="project" value="UniProtKB-SubCell"/>
</dbReference>
<dbReference type="PROSITE" id="PS50928">
    <property type="entry name" value="ABC_TM1"/>
    <property type="match status" value="1"/>
</dbReference>
<evidence type="ECO:0000256" key="6">
    <source>
        <dbReference type="ARBA" id="ARBA00023136"/>
    </source>
</evidence>
<reference evidence="9 12" key="1">
    <citation type="submission" date="2014-08" db="EMBL/GenBank/DDBJ databases">
        <title>Clostridium innocuum, an unnegligible vancomycin-resistant pathogen causing extra-intestinal infections.</title>
        <authorList>
            <person name="Feng Y."/>
            <person name="Chiu C.-H."/>
        </authorList>
    </citation>
    <scope>NUCLEOTIDE SEQUENCE [LARGE SCALE GENOMIC DNA]</scope>
    <source>
        <strain evidence="9 12">AN88</strain>
    </source>
</reference>
<comment type="similarity">
    <text evidence="7">Belongs to the binding-protein-dependent transport system permease family.</text>
</comment>
<dbReference type="InterPro" id="IPR035906">
    <property type="entry name" value="MetI-like_sf"/>
</dbReference>
<keyword evidence="5 7" id="KW-1133">Transmembrane helix</keyword>
<protein>
    <submittedName>
        <fullName evidence="10 11">ABC transporter permease</fullName>
    </submittedName>
    <submittedName>
        <fullName evidence="9">Diguanylate cyclase</fullName>
    </submittedName>
</protein>
<dbReference type="InterPro" id="IPR050366">
    <property type="entry name" value="BP-dependent_transpt_permease"/>
</dbReference>
<dbReference type="SUPFAM" id="SSF161098">
    <property type="entry name" value="MetI-like"/>
    <property type="match status" value="1"/>
</dbReference>
<accession>A0A099I602</accession>
<dbReference type="GO" id="GO:0055085">
    <property type="term" value="P:transmembrane transport"/>
    <property type="evidence" value="ECO:0007669"/>
    <property type="project" value="InterPro"/>
</dbReference>
<keyword evidence="4 7" id="KW-0812">Transmembrane</keyword>
<evidence type="ECO:0000256" key="2">
    <source>
        <dbReference type="ARBA" id="ARBA00022448"/>
    </source>
</evidence>
<evidence type="ECO:0000313" key="11">
    <source>
        <dbReference type="EMBL" id="MZH55988.1"/>
    </source>
</evidence>